<dbReference type="OrthoDB" id="7161641at2"/>
<dbReference type="KEGG" id="pbr:PB2503_01032"/>
<evidence type="ECO:0000313" key="4">
    <source>
        <dbReference type="Proteomes" id="UP000001302"/>
    </source>
</evidence>
<keyword evidence="2" id="KW-0812">Transmembrane</keyword>
<proteinExistence type="predicted"/>
<protein>
    <recommendedName>
        <fullName evidence="5">AsmA-like C-terminal domain-containing protein</fullName>
    </recommendedName>
</protein>
<keyword evidence="2" id="KW-0472">Membrane</keyword>
<dbReference type="STRING" id="314260.PB2503_01032"/>
<dbReference type="Proteomes" id="UP000001302">
    <property type="component" value="Chromosome"/>
</dbReference>
<evidence type="ECO:0008006" key="5">
    <source>
        <dbReference type="Google" id="ProtNLM"/>
    </source>
</evidence>
<name>E0TB83_PARBH</name>
<dbReference type="HOGENOM" id="CLU_007198_0_0_5"/>
<dbReference type="AlphaFoldDB" id="E0TB83"/>
<reference evidence="3 4" key="2">
    <citation type="journal article" date="2011" name="J. Bacteriol.">
        <title>Complete genome sequence of strain HTCC2503T of Parvularcula bermudensis, the type species of the order "Parvularculales" in the class Alphaproteobacteria.</title>
        <authorList>
            <person name="Oh H.M."/>
            <person name="Kang I."/>
            <person name="Vergin K.L."/>
            <person name="Kang D."/>
            <person name="Rhee K.H."/>
            <person name="Giovannoni S.J."/>
            <person name="Cho J.C."/>
        </authorList>
    </citation>
    <scope>NUCLEOTIDE SEQUENCE [LARGE SCALE GENOMIC DNA]</scope>
    <source>
        <strain evidence="4">ATCC BAA-594 / HTCC2503 / KCTC 12087</strain>
    </source>
</reference>
<dbReference type="eggNOG" id="COG3164">
    <property type="taxonomic scope" value="Bacteria"/>
</dbReference>
<evidence type="ECO:0000256" key="1">
    <source>
        <dbReference type="SAM" id="MobiDB-lite"/>
    </source>
</evidence>
<organism evidence="3 4">
    <name type="scientific">Parvularcula bermudensis (strain ATCC BAA-594 / HTCC2503 / KCTC 12087)</name>
    <dbReference type="NCBI Taxonomy" id="314260"/>
    <lineage>
        <taxon>Bacteria</taxon>
        <taxon>Pseudomonadati</taxon>
        <taxon>Pseudomonadota</taxon>
        <taxon>Alphaproteobacteria</taxon>
        <taxon>Parvularculales</taxon>
        <taxon>Parvularculaceae</taxon>
        <taxon>Parvularcula</taxon>
    </lineage>
</organism>
<evidence type="ECO:0000256" key="2">
    <source>
        <dbReference type="SAM" id="Phobius"/>
    </source>
</evidence>
<gene>
    <name evidence="3" type="ordered locus">PB2503_01032</name>
</gene>
<dbReference type="RefSeq" id="WP_013299261.1">
    <property type="nucleotide sequence ID" value="NC_014414.1"/>
</dbReference>
<keyword evidence="4" id="KW-1185">Reference proteome</keyword>
<accession>E0TB83</accession>
<evidence type="ECO:0000313" key="3">
    <source>
        <dbReference type="EMBL" id="ADM08287.1"/>
    </source>
</evidence>
<feature type="transmembrane region" description="Helical" evidence="2">
    <location>
        <begin position="12"/>
        <end position="31"/>
    </location>
</feature>
<feature type="region of interest" description="Disordered" evidence="1">
    <location>
        <begin position="1067"/>
        <end position="1088"/>
    </location>
</feature>
<sequence length="1088" mass="115175">MGQRLTHHFCRLGRSLALIFGGVVGLVILTAKTLSGDGVSLAPFEGPIRGALSAAMPESDLAFEALRLIHDEDAVTLLSLKAERLDFTTGTGTRLSVPNATIALDVRALIGGQVAISDLIVDGGQVSLGGERAGPSLNLVEALGRVMTLWDRLGGHFDRALFRDFRVDYGTAEAGLAGTLSGDLRLSVDGRSPALSMDIPFEGGGAARLRADLLGPDGYGSVRLELDRVVANEAIEQLIGRDLPVAVSGTLNGEIDASLPRPGQPATTHIDLRLHDGTLTAQDRQFPFDEIGLVGVATPGERRMEILDLRVVSPLGQGRFAGSLTPLEGGAAHRFALSAPKVDITADAYLEGPLALEAVRLMGTYDWTDRLLSVTTLKAGVLGSVLTGNVEVSLPQDAPLRVAAEAGIPGPLSPQDILRAWPLPAADGVRRWAQANILAGTVTDIAMTAAYPPTPDQAVVDLSFRTDDTTVRHVPTMSPITDLSGRFRIHDNRLLFEAFSGRLGAARVTGGSVDIPQLIPREAPATFAVQIEGSLRDVLSEVDKAPQRFLTTAGYVPRNFGGQTRFDLEIVRPMKVFVPIEDYRFSGSGVFSDLSYPDIFAGVRVSGGEGTVTLAPEGLTIAGDVETDGMPTQFRWHRGFAAGSLRTLDASMRLSASAGESFGLALRRFVRGEVITRIEGYGQHTAFDHLTIGADLKRATLLWPDGTIFKAAGEGGTIDLSVARGPEDAGSRALSIEDFSLKTPGAIAEGQLRMGPTGGLDDLKLTRLWIAGAADLALRAERIEDGLVIEAEGRYVDATPLIGRRLSGRPRRTIGLPGKVSLDLNVDKVDLKAGTALHDLTVSGLFDGERVERLIADGRLGEGTFASRLAPAGEGQDAKLMVETSDFGQLLRGLFGIESVWGAAAAFEATLPAEGGLYGEFRTGDLILRRAPTVARLLSIASLDGLENILNGEGIAFDGLVGQLSLAEGMLSLSETRMTGSSLGLTAGGQVDFREEEVALFGSVVPAYPVNSLAGKIPGIGDLFISREGEGMFAIAYRVTGEFDEVRIDVNSAAALTPGILRRLFEPFGGANSREPDPALSTSRQETE</sequence>
<dbReference type="EMBL" id="CP002156">
    <property type="protein sequence ID" value="ADM08287.1"/>
    <property type="molecule type" value="Genomic_DNA"/>
</dbReference>
<keyword evidence="2" id="KW-1133">Transmembrane helix</keyword>
<reference evidence="4" key="1">
    <citation type="submission" date="2010-08" db="EMBL/GenBank/DDBJ databases">
        <title>Genome sequence of Parvularcula bermudensis HTCC2503.</title>
        <authorList>
            <person name="Kang D.-M."/>
            <person name="Oh H.-M."/>
            <person name="Cho J.-C."/>
        </authorList>
    </citation>
    <scope>NUCLEOTIDE SEQUENCE [LARGE SCALE GENOMIC DNA]</scope>
    <source>
        <strain evidence="4">ATCC BAA-594 / HTCC2503 / KCTC 12087</strain>
    </source>
</reference>